<dbReference type="Proteomes" id="UP000274033">
    <property type="component" value="Unassembled WGS sequence"/>
</dbReference>
<proteinExistence type="predicted"/>
<accession>A0A3N9UFF1</accession>
<organism evidence="1 2">
    <name type="scientific">Lysinibacillus composti</name>
    <dbReference type="NCBI Taxonomy" id="720633"/>
    <lineage>
        <taxon>Bacteria</taxon>
        <taxon>Bacillati</taxon>
        <taxon>Bacillota</taxon>
        <taxon>Bacilli</taxon>
        <taxon>Bacillales</taxon>
        <taxon>Bacillaceae</taxon>
        <taxon>Lysinibacillus</taxon>
    </lineage>
</organism>
<keyword evidence="2" id="KW-1185">Reference proteome</keyword>
<protein>
    <submittedName>
        <fullName evidence="1">Fur-regulated basic protein FbpA</fullName>
    </submittedName>
</protein>
<reference evidence="1 2" key="1">
    <citation type="journal article" date="2013" name="J. Microbiol.">
        <title>Lysinibacillus chungkukjangi sp. nov., isolated from Chungkukjang, Korean fermented soybean food.</title>
        <authorList>
            <person name="Kim S.J."/>
            <person name="Jang Y.H."/>
            <person name="Hamada M."/>
            <person name="Ahn J.H."/>
            <person name="Weon H.Y."/>
            <person name="Suzuki K."/>
            <person name="Whang K.S."/>
            <person name="Kwon S.W."/>
        </authorList>
    </citation>
    <scope>NUCLEOTIDE SEQUENCE [LARGE SCALE GENOMIC DNA]</scope>
    <source>
        <strain evidence="1 2">MCCC 1A12701</strain>
    </source>
</reference>
<dbReference type="Pfam" id="PF13076">
    <property type="entry name" value="Fur_reg_FbpA"/>
    <property type="match status" value="1"/>
</dbReference>
<evidence type="ECO:0000313" key="1">
    <source>
        <dbReference type="EMBL" id="RQW74845.1"/>
    </source>
</evidence>
<dbReference type="InterPro" id="IPR025072">
    <property type="entry name" value="Fur_reg_FbpA"/>
</dbReference>
<dbReference type="RefSeq" id="WP_124764269.1">
    <property type="nucleotide sequence ID" value="NZ_JAFBDY010000006.1"/>
</dbReference>
<dbReference type="AlphaFoldDB" id="A0A3N9UFF1"/>
<comment type="caution">
    <text evidence="1">The sequence shown here is derived from an EMBL/GenBank/DDBJ whole genome shotgun (WGS) entry which is preliminary data.</text>
</comment>
<name>A0A3N9UFF1_9BACI</name>
<dbReference type="EMBL" id="RRCT01000007">
    <property type="protein sequence ID" value="RQW74845.1"/>
    <property type="molecule type" value="Genomic_DNA"/>
</dbReference>
<dbReference type="OrthoDB" id="2972281at2"/>
<sequence length="64" mass="7741">MGEILRKAVEDRRKNLINKLIIFNVYQKDDKRLWNLTLSELEYEFKRLHSQSHPHCNIGAILYK</sequence>
<evidence type="ECO:0000313" key="2">
    <source>
        <dbReference type="Proteomes" id="UP000274033"/>
    </source>
</evidence>
<gene>
    <name evidence="1" type="primary">fbpA</name>
    <name evidence="1" type="ORF">EBB45_09615</name>
</gene>